<dbReference type="InterPro" id="IPR016039">
    <property type="entry name" value="Thiolase-like"/>
</dbReference>
<keyword evidence="5" id="KW-0597">Phosphoprotein</keyword>
<keyword evidence="7" id="KW-0677">Repeat</keyword>
<dbReference type="SMART" id="SM00826">
    <property type="entry name" value="PKS_DH"/>
    <property type="match status" value="1"/>
</dbReference>
<accession>S4XSZ3</accession>
<keyword evidence="4" id="KW-0963">Cytoplasm</keyword>
<feature type="compositionally biased region" description="Basic and acidic residues" evidence="10">
    <location>
        <begin position="2813"/>
        <end position="2826"/>
    </location>
</feature>
<evidence type="ECO:0000313" key="15">
    <source>
        <dbReference type="Proteomes" id="UP000014803"/>
    </source>
</evidence>
<evidence type="ECO:0000256" key="6">
    <source>
        <dbReference type="ARBA" id="ARBA00022679"/>
    </source>
</evidence>
<dbReference type="Gene3D" id="3.40.50.1820">
    <property type="entry name" value="alpha/beta hydrolase"/>
    <property type="match status" value="1"/>
</dbReference>
<dbReference type="Pfam" id="PF00975">
    <property type="entry name" value="Thioesterase"/>
    <property type="match status" value="1"/>
</dbReference>
<dbReference type="eggNOG" id="COG1028">
    <property type="taxonomic scope" value="Bacteria"/>
</dbReference>
<dbReference type="GO" id="GO:0071770">
    <property type="term" value="P:DIM/DIP cell wall layer assembly"/>
    <property type="evidence" value="ECO:0007669"/>
    <property type="project" value="TreeGrafter"/>
</dbReference>
<feature type="domain" description="Carrier" evidence="11">
    <location>
        <begin position="1140"/>
        <end position="1216"/>
    </location>
</feature>
<feature type="compositionally biased region" description="Pro residues" evidence="10">
    <location>
        <begin position="4014"/>
        <end position="4023"/>
    </location>
</feature>
<dbReference type="Proteomes" id="UP000014803">
    <property type="component" value="Chromosome"/>
</dbReference>
<dbReference type="HOGENOM" id="CLU_000022_58_0_7"/>
<dbReference type="InterPro" id="IPR018201">
    <property type="entry name" value="Ketoacyl_synth_AS"/>
</dbReference>
<evidence type="ECO:0008006" key="16">
    <source>
        <dbReference type="Google" id="ProtNLM"/>
    </source>
</evidence>
<dbReference type="InterPro" id="IPR050091">
    <property type="entry name" value="PKS_NRPS_Biosynth_Enz"/>
</dbReference>
<feature type="domain" description="Carrier" evidence="11">
    <location>
        <begin position="2720"/>
        <end position="2797"/>
    </location>
</feature>
<dbReference type="Gene3D" id="3.10.129.110">
    <property type="entry name" value="Polyketide synthase dehydratase"/>
    <property type="match status" value="1"/>
</dbReference>
<feature type="region of interest" description="Disordered" evidence="10">
    <location>
        <begin position="3999"/>
        <end position="4027"/>
    </location>
</feature>
<feature type="region of interest" description="Disordered" evidence="10">
    <location>
        <begin position="1113"/>
        <end position="1137"/>
    </location>
</feature>
<evidence type="ECO:0000259" key="12">
    <source>
        <dbReference type="PROSITE" id="PS52004"/>
    </source>
</evidence>
<dbReference type="SUPFAM" id="SSF47336">
    <property type="entry name" value="ACP-like"/>
    <property type="match status" value="3"/>
</dbReference>
<comment type="subcellular location">
    <subcellularLocation>
        <location evidence="1">Cytoplasm</location>
    </subcellularLocation>
</comment>
<dbReference type="SUPFAM" id="SSF51735">
    <property type="entry name" value="NAD(P)-binding Rossmann-fold domains"/>
    <property type="match status" value="6"/>
</dbReference>
<dbReference type="Pfam" id="PF21089">
    <property type="entry name" value="PKS_DH_N"/>
    <property type="match status" value="1"/>
</dbReference>
<dbReference type="InterPro" id="IPR020806">
    <property type="entry name" value="PKS_PP-bd"/>
</dbReference>
<feature type="region of interest" description="C-terminal hotdog fold" evidence="9">
    <location>
        <begin position="2035"/>
        <end position="2186"/>
    </location>
</feature>
<dbReference type="eggNOG" id="COG3319">
    <property type="taxonomic scope" value="Bacteria"/>
</dbReference>
<dbReference type="InterPro" id="IPR020841">
    <property type="entry name" value="PKS_Beta-ketoAc_synthase_dom"/>
</dbReference>
<dbReference type="Gene3D" id="3.40.50.720">
    <property type="entry name" value="NAD(P)-binding Rossmann-like Domain"/>
    <property type="match status" value="3"/>
</dbReference>
<dbReference type="Gene3D" id="1.10.1200.10">
    <property type="entry name" value="ACP-like"/>
    <property type="match status" value="3"/>
</dbReference>
<feature type="active site" description="Proton acceptor; for dehydratase activity" evidence="9">
    <location>
        <position position="1930"/>
    </location>
</feature>
<dbReference type="eggNOG" id="COG0300">
    <property type="taxonomic scope" value="Bacteria"/>
</dbReference>
<reference evidence="14 15" key="1">
    <citation type="journal article" date="2013" name="Sci. Rep.">
        <title>Extraordinary expansion of a Sorangium cellulosum genome from an alkaline milieu.</title>
        <authorList>
            <person name="Han K."/>
            <person name="Li Z.F."/>
            <person name="Peng R."/>
            <person name="Zhu L.P."/>
            <person name="Zhou T."/>
            <person name="Wang L.G."/>
            <person name="Li S.G."/>
            <person name="Zhang X.B."/>
            <person name="Hu W."/>
            <person name="Wu Z.H."/>
            <person name="Qin N."/>
            <person name="Li Y.Z."/>
        </authorList>
    </citation>
    <scope>NUCLEOTIDE SEQUENCE [LARGE SCALE GENOMIC DNA]</scope>
    <source>
        <strain evidence="14 15">So0157-2</strain>
    </source>
</reference>
<evidence type="ECO:0000256" key="1">
    <source>
        <dbReference type="ARBA" id="ARBA00004496"/>
    </source>
</evidence>
<feature type="compositionally biased region" description="Low complexity" evidence="10">
    <location>
        <begin position="2827"/>
        <end position="2846"/>
    </location>
</feature>
<proteinExistence type="predicted"/>
<dbReference type="SUPFAM" id="SSF53474">
    <property type="entry name" value="alpha/beta-Hydrolases"/>
    <property type="match status" value="1"/>
</dbReference>
<dbReference type="PANTHER" id="PTHR43775:SF37">
    <property type="entry name" value="SI:DKEY-61P9.11"/>
    <property type="match status" value="1"/>
</dbReference>
<dbReference type="InterPro" id="IPR029058">
    <property type="entry name" value="AB_hydrolase_fold"/>
</dbReference>
<feature type="domain" description="Ketosynthase family 3 (KS3)" evidence="12">
    <location>
        <begin position="1279"/>
        <end position="1712"/>
    </location>
</feature>
<dbReference type="PROSITE" id="PS00606">
    <property type="entry name" value="KS3_1"/>
    <property type="match status" value="3"/>
</dbReference>
<sequence>MSERFEPMQSREIAIIGMSGRFPGARNLREFWANLVEGRVSIGEVPASRWDAEALYDPDPKSRGKSVSKWGGFIDDADVFDPRFFRITPRDAVYMDPQQRLFLEESWKTFEDAGYSDRDLDGARCGVFVGCKIADYLIRLQGLGDQVEGHAMSGNDISMLPARLSYFLNLRGPSLPINTACSSSMVALHLACESLLGGTCDMALVGGVELMTSPGIYQALSSAGALAPSPECRPFDDRANGVVLGEGVCAVLLKPLAAALADGDPIRGVIKGSGINQDGRSSGISAPNGASQTALVTDIYRRAGIDPETIGYVEAHGTGTALGDPIEIHALTDAFGQFTRKRRYCPIGSLKANVGHPLSAAGLAGIIKVLLCFEHGQLPPAAGFSRENHLINFEDSPFFVNTTLRAWPQGGSPRRAAVSSFGFSGTNAHVVVEEPPVAARQKARSHAGPHLVLLSAKTEEALRCRVDDLRRWLLEDGGRHTVADVAYTLHRGRAHFSRRLALVADSVDDLVGRLERVGSGATAPSLDRASSAALKAVEDRIARHLHGGGLGSEGHRGALMMLGDLYLRGYLPDWRHLHPEGGARVPLPTYPFGREHYWLPWSASTATTSAAPTAQAASSPSPVAASSEGSAGELRLLREEWVPASLPASMSSAGTDLPEGDLLVFGRDEALWRELQARAAGPRRRVVLVEPGADFVEVGGDRFTVRLGHEEDFERLVAAVRVASRPVGAMLFLSSASGGDDVGIEERLDAGPRSLFALCRALAKAPPRRPLPIVCPVPVLGGAPDPVLAALTGFARTLDAEAPTLKLKTVALGAGRALTARVDVLLAELAAAEPGGTAVRHDGDRRLQRRFVLDTPDQLQRPERGASLLRRGGVYIVTGGAGGIGAIVTEHLARTVGARLVLAGRSGSSQTTDALLARVREQGGEALYVQAELARQADVERLIDQARGRFGRLHGIFHVAGVHRDALVRNKRRSDIDAVLGPKVLGTLHLDRATADADLDLFVLFSSLAAVLANPGQADYAYANAFLDAFAVEREARRARGERRGRTSSLNWPYWRDGGMRLATADVEAIRLHTGLIPMPNDAGLRALDEAALREGPARHVVLYGDATKLEATLAEQSSPPPERAPAQRRGTGESAEVVSLRREVERLLRHVMAKATQLGPEEIDPEVSFTEYGVDSVTIKEFNVRLDELVGALPRTLLFEHDNLRSLSDYLARHHTEALRRAFGQQAEAPPREAAPSRDAAPAGLTAARAPEDGPRAENMGRPDRVDERAAEGPLVHAGDIAVIGVHGRYPGADDLETFWENLAEGKDSVTEIPAGRWRYIPRYDPDPERSREGAIYCKWGGFLDGVDGFDAKFFGVSPREAEIMDPQERLFLETAWATFEDAGYTRERLRALSTDDRGAPVGVFVGVTTNSYLLYGPEEWQKGNLVTPVSAPWSIANRASYLLDLTGPSMPVDTACSSSLVAVHLAVQSLRRGECRMALAGGVNLYLHPSKYVNMCQVRMLSPTGRCHAFGADADGFVPGEGVGAVLLKPLDAAIRDGDPIYGVIKGSAVNHGGKTNSYSVPNPNAHTQLIMEALRDAAVDASTITYVEAHGTGTALGDPIEVRGLTNAFLAHTTERGFCALGTVKTNIGHLEAAAGIAGLTKLLLQIERRKLAPSLHADRLNEDLQLDTTPFYVARRLAEWRPAAGAPRRAGLSSFGAGGVNAHVIVEEAPADLRPAARVALPVVVVLSARSERALRAYAEALLGHVRRRRDAIAVEEVAYTLQVGRQPMSARLAIVVSSLDELERGLEGFLAGRHGDVEWASGEVTKNGPASGSLLEGEEGVAFLRAALENRRVSKLARLWVEGMPIDWSLLYAGATPRRIPLPTYPFERRRYWIPTVDAPLPPAGASAERGARPLPFPFERVPAAPGAHGFRVELRGDEFYLRDHLIDGRPVLPGVTLLEMARAAGELLEGKPVRGLRQVVWIKPIALDGAPRQVEVVLRPDGPGATFEVRSSQGGTTEIHAQGRLVVGPQALAVAPPSVDLRAVERRCPRHRSAQECYPEQGADRAAVRIGPSLRSIVGLRSGDREALAELALPAHLEAESDGFFLHPALLDGAVQLVVSFGGDAGTGLRWLFFPFSIDAVEIFRPFPRRAYAHARLVQGGALEETSLVKLDIEIVDEEGAPLAKLAGAAFRVVDRELGKERRARAATDAALLYYTPEWVPSPLPALADHPEVPGPVLLLDVDGALHGALQRRIGGGGGRQAPVVLVHPGPTFAATGESTFTVAPGDAGSFRQLVDALAAHGLLPRSVVCAWGEDHPDLDEGALRAGLESGLYTLSALSQALAAQKGQPVQILHVHRALDTGPRPEADALASWVVSANLEGPGRVVKALTIVGSASPSELAEIVCAELAPDSRGDAVVRIEGGARWVRSLRAGDPRGDLLEGQGALRRGGVVLLAGGTGALGRIFARHLAESAGARLVLVGRSAPAERHQRQIESLRALGAEAIYVQADLARRDEVVAAVEQARARFGDIHGVIHAAGVLTEGYVAERPRSAIEEVVAARVLGALHLDAATRDERLDFFVTFSSTAAELGGPAQADYAFANGFLDRFAALREEARKKGQRAGTTRSIGWSPWEVGAFDASVTEWLRRTIGIEPLAAGAGIEAFAWALSAPWAQVVVFSGDRERIARYVSDRQLRAPGAGAARAAISRAAASPAPGAAGARAADAAGAPAPDADSRMAAVGRELLDVAAQLLKQDASEMDIETELNEYGFESISLIEFTNSINRRYGVELMPTAFFEHRTFGALARHLLDTFPAAFAARPTAGPEPPARAEERPVEERPGERPQAPIAVAAPTPSPSATPVAAPLPRAEPVAAPLPDAEPVVVFAAAPRVEPVALSAAALRAEPVAIVGISGAMPSSEDLQAFWENLRAGRALITEAPASRWRWQDHGEASRWGGFMPSVDRFDPLFFGISPREAALMDPQHRLLLEHTWKAIEDAGHRPSDLAGTRTAVFIGVMNADYAQIVKERLREMEAHAPIGNSLCMLPNRISYFFDLSGPSQPVDTGCSSASIAVHRAVKAIQDDGCEMAIAGGVNVMLSPMQSLFFAKAGVLSRDHRCRAFDKGATGTVRGEGVGALLLKPLSRALADGNPIYAVIRASGENHGGRARSLTAPNPLAQADLVAQVHEAAGVDPAAVGYIEAHGTGTAIGDPIEVDGLRKAFDRLYRSRGKRADAPHIGLASVKSNVGHLEPAAGIASIFKVVLALKHRFLPATLHFDELNPFIKLDGTPFYILDRARPWEAPRDAAGCALPRVAGVSSFGMGGANAHLVLEEHRAERRPAASAADTPQLVVLSAKSEDRLKVYAELLLAFIGEDDEATLEEIAYTLQVGREPMEWRFATVVPNKQALFRRLRQFLRGEGQGGDYVCGVAIGSARRAETPGSGNLEALASAWVGGAPVDFASLHLVPPRRVSLPTYPFARIRCWIDEGGETGTSALTGAPAPIAVAARAAPREAPPADHPAKKNGKSVEQAAAQQVVYYDFAWSSAPGPSTSAPRDSSGPVLLFTRDEGARARLERRVAPVFEVRPGEDFRQVEPGCWEIRPACAEDYERMLMALAERGEVPACVVVAWARAARSAAEVEEDLAPAAIDAGLEDGIAPLFFLVHAYAAIQKKNHLRRVVFAYESGDGARTALLQAVAGYCASLRPVLPNASVTVVCAAPGDAAPVDLGGAIERELLDGGGEGEVRYRGGQREVRRTVPSQIGRATASVLRERGVYVITGGAGGLGRTFALYLATRHRAQLALIGRSPLDATRRELLDEIQRAGGDALYLEADVADEAAMARALDAARARFGGFHGVLHVAGTANKRLVTRKRYTEIRETLAPKIEGTLLLDRLTRSDPLDFFALFSSTSVLLGDMGQCDYAVGNRFLDAFVEAREHHRAAGRRAGRTLSIDWPLWREGGFHLDAADEELALRFSGMGYLESDAGLQVFEDVLAAGVRQVMVAVPTDRDRLDRFLAAAASKAPSDTAPERQGPRPEPPPPANQSPPAATVDGLIAILRRIVSEQLDIAPALLRDDEPLVSFGMDSINLAGFVKRINEEFAELDLDHAAFFEHPTLRSMAEHLLEKQAARAPSPRVPPARANPPAAPALPPEVVAFNGKGARRPSFWVPGSFGFAESFLGLASALGHDYPLYAFKARGNDGKRMPFSRIEDMAAYYVDCVTGISPRGPYVLGGYSFGGLVALEMAHLLSRRGARIAKLVLFDTYPPTRRIYEITQDPGNASEIKLILANYLTGRGEGSQVITPKDLEGIPPRLHLARLAELVVERGRAQIPPDDVFAFLRGASEVNDYASEAYVTYHPAPYTASDVLYFRSQEGTNAYIDGYDYLSPWREIVRSKLDIVECPVGHAHLMTAPALAVALPMLKAAIAEVEGARVSKDEGSGRAADPCVQVVE</sequence>
<evidence type="ECO:0000256" key="8">
    <source>
        <dbReference type="ARBA" id="ARBA00054155"/>
    </source>
</evidence>
<dbReference type="FunFam" id="3.40.47.10:FF:000019">
    <property type="entry name" value="Polyketide synthase type I"/>
    <property type="match status" value="3"/>
</dbReference>
<name>S4XSZ3_SORCE</name>
<dbReference type="InterPro" id="IPR001031">
    <property type="entry name" value="Thioesterase"/>
</dbReference>
<dbReference type="SMART" id="SM00825">
    <property type="entry name" value="PKS_KS"/>
    <property type="match status" value="3"/>
</dbReference>
<dbReference type="InterPro" id="IPR049552">
    <property type="entry name" value="PKS_DH_N"/>
</dbReference>
<dbReference type="Pfam" id="PF21394">
    <property type="entry name" value="Beta-ketacyl_N"/>
    <property type="match status" value="3"/>
</dbReference>
<feature type="region of interest" description="Disordered" evidence="10">
    <location>
        <begin position="610"/>
        <end position="629"/>
    </location>
</feature>
<comment type="pathway">
    <text evidence="2">Antibiotic biosynthesis.</text>
</comment>
<feature type="domain" description="PKS/mFAS DH" evidence="13">
    <location>
        <begin position="1900"/>
        <end position="2186"/>
    </location>
</feature>
<dbReference type="InterPro" id="IPR036291">
    <property type="entry name" value="NAD(P)-bd_dom_sf"/>
</dbReference>
<evidence type="ECO:0000256" key="3">
    <source>
        <dbReference type="ARBA" id="ARBA00022450"/>
    </source>
</evidence>
<dbReference type="EMBL" id="CP003969">
    <property type="protein sequence ID" value="AGP33713.1"/>
    <property type="molecule type" value="Genomic_DNA"/>
</dbReference>
<dbReference type="InterPro" id="IPR020802">
    <property type="entry name" value="TesA-like"/>
</dbReference>
<dbReference type="RefSeq" id="WP_020732777.1">
    <property type="nucleotide sequence ID" value="NC_021658.1"/>
</dbReference>
<feature type="region of interest" description="Disordered" evidence="10">
    <location>
        <begin position="2803"/>
        <end position="2846"/>
    </location>
</feature>
<dbReference type="PROSITE" id="PS52019">
    <property type="entry name" value="PKS_MFAS_DH"/>
    <property type="match status" value="1"/>
</dbReference>
<feature type="domain" description="Ketosynthase family 3 (KS3)" evidence="12">
    <location>
        <begin position="10"/>
        <end position="434"/>
    </location>
</feature>
<dbReference type="Pfam" id="PF22336">
    <property type="entry name" value="RhiE-like_linker"/>
    <property type="match status" value="2"/>
</dbReference>
<dbReference type="InterPro" id="IPR049900">
    <property type="entry name" value="PKS_mFAS_DH"/>
</dbReference>
<evidence type="ECO:0000256" key="10">
    <source>
        <dbReference type="SAM" id="MobiDB-lite"/>
    </source>
</evidence>
<protein>
    <recommendedName>
        <fullName evidence="16">Polyketide synthase</fullName>
    </recommendedName>
</protein>
<dbReference type="SMART" id="SM00824">
    <property type="entry name" value="PKS_TE"/>
    <property type="match status" value="1"/>
</dbReference>
<dbReference type="CDD" id="cd08953">
    <property type="entry name" value="KR_2_SDR_x"/>
    <property type="match status" value="3"/>
</dbReference>
<dbReference type="SMART" id="SM00822">
    <property type="entry name" value="PKS_KR"/>
    <property type="match status" value="3"/>
</dbReference>
<dbReference type="InterPro" id="IPR054514">
    <property type="entry name" value="RhiE-like_linker"/>
</dbReference>
<dbReference type="Pfam" id="PF02801">
    <property type="entry name" value="Ketoacyl-synt_C"/>
    <property type="match status" value="3"/>
</dbReference>
<dbReference type="Pfam" id="PF00550">
    <property type="entry name" value="PP-binding"/>
    <property type="match status" value="3"/>
</dbReference>
<evidence type="ECO:0000256" key="9">
    <source>
        <dbReference type="PROSITE-ProRule" id="PRU01363"/>
    </source>
</evidence>
<dbReference type="GO" id="GO:0004315">
    <property type="term" value="F:3-oxoacyl-[acyl-carrier-protein] synthase activity"/>
    <property type="evidence" value="ECO:0007669"/>
    <property type="project" value="InterPro"/>
</dbReference>
<evidence type="ECO:0000256" key="5">
    <source>
        <dbReference type="ARBA" id="ARBA00022553"/>
    </source>
</evidence>
<dbReference type="Pfam" id="PF22621">
    <property type="entry name" value="CurL-like_PKS_C"/>
    <property type="match status" value="1"/>
</dbReference>
<evidence type="ECO:0000259" key="13">
    <source>
        <dbReference type="PROSITE" id="PS52019"/>
    </source>
</evidence>
<gene>
    <name evidence="14" type="ORF">SCE1572_03905</name>
</gene>
<dbReference type="InterPro" id="IPR013968">
    <property type="entry name" value="PKS_KR"/>
</dbReference>
<dbReference type="GO" id="GO:0031177">
    <property type="term" value="F:phosphopantetheine binding"/>
    <property type="evidence" value="ECO:0007669"/>
    <property type="project" value="InterPro"/>
</dbReference>
<dbReference type="InterPro" id="IPR036736">
    <property type="entry name" value="ACP-like_sf"/>
</dbReference>
<dbReference type="SMART" id="SM01294">
    <property type="entry name" value="PKS_PP_betabranch"/>
    <property type="match status" value="2"/>
</dbReference>
<feature type="compositionally biased region" description="Basic and acidic residues" evidence="10">
    <location>
        <begin position="1251"/>
        <end position="1264"/>
    </location>
</feature>
<dbReference type="STRING" id="1254432.SCE1572_03905"/>
<evidence type="ECO:0000256" key="2">
    <source>
        <dbReference type="ARBA" id="ARBA00004792"/>
    </source>
</evidence>
<dbReference type="InterPro" id="IPR014031">
    <property type="entry name" value="Ketoacyl_synth_C"/>
</dbReference>
<dbReference type="InterPro" id="IPR014030">
    <property type="entry name" value="Ketoacyl_synth_N"/>
</dbReference>
<dbReference type="GO" id="GO:0005737">
    <property type="term" value="C:cytoplasm"/>
    <property type="evidence" value="ECO:0007669"/>
    <property type="project" value="UniProtKB-SubCell"/>
</dbReference>
<evidence type="ECO:0000313" key="14">
    <source>
        <dbReference type="EMBL" id="AGP33713.1"/>
    </source>
</evidence>
<organism evidence="14 15">
    <name type="scientific">Sorangium cellulosum So0157-2</name>
    <dbReference type="NCBI Taxonomy" id="1254432"/>
    <lineage>
        <taxon>Bacteria</taxon>
        <taxon>Pseudomonadati</taxon>
        <taxon>Myxococcota</taxon>
        <taxon>Polyangia</taxon>
        <taxon>Polyangiales</taxon>
        <taxon>Polyangiaceae</taxon>
        <taxon>Sorangium</taxon>
    </lineage>
</organism>
<dbReference type="InterPro" id="IPR009081">
    <property type="entry name" value="PP-bd_ACP"/>
</dbReference>
<dbReference type="Gene3D" id="3.40.47.10">
    <property type="match status" value="3"/>
</dbReference>
<feature type="domain" description="Ketosynthase family 3 (KS3)" evidence="12">
    <location>
        <begin position="2887"/>
        <end position="3314"/>
    </location>
</feature>
<comment type="function">
    <text evidence="8">Involved in production of the polyketide antibiotic thailandamide.</text>
</comment>
<dbReference type="InterPro" id="IPR057326">
    <property type="entry name" value="KR_dom"/>
</dbReference>
<dbReference type="InterPro" id="IPR020807">
    <property type="entry name" value="PKS_DH"/>
</dbReference>
<dbReference type="Pfam" id="PF14765">
    <property type="entry name" value="PS-DH"/>
    <property type="match status" value="1"/>
</dbReference>
<dbReference type="KEGG" id="scu:SCE1572_03905"/>
<dbReference type="PATRIC" id="fig|1254432.3.peg.861"/>
<dbReference type="SMART" id="SM00823">
    <property type="entry name" value="PKS_PP"/>
    <property type="match status" value="3"/>
</dbReference>
<keyword evidence="3" id="KW-0596">Phosphopantetheine</keyword>
<dbReference type="InterPro" id="IPR049490">
    <property type="entry name" value="C883_1060-like_KR_N"/>
</dbReference>
<feature type="compositionally biased region" description="Low complexity" evidence="10">
    <location>
        <begin position="1228"/>
        <end position="1250"/>
    </location>
</feature>
<keyword evidence="6" id="KW-0808">Transferase</keyword>
<dbReference type="OrthoDB" id="5385718at2"/>
<evidence type="ECO:0000259" key="11">
    <source>
        <dbReference type="PROSITE" id="PS50075"/>
    </source>
</evidence>
<feature type="active site" description="Proton donor; for dehydratase activity" evidence="9">
    <location>
        <position position="2098"/>
    </location>
</feature>
<dbReference type="PANTHER" id="PTHR43775">
    <property type="entry name" value="FATTY ACID SYNTHASE"/>
    <property type="match status" value="1"/>
</dbReference>
<feature type="region of interest" description="Disordered" evidence="10">
    <location>
        <begin position="1225"/>
        <end position="1264"/>
    </location>
</feature>
<dbReference type="eggNOG" id="COG3321">
    <property type="taxonomic scope" value="Bacteria"/>
</dbReference>
<dbReference type="GO" id="GO:0005886">
    <property type="term" value="C:plasma membrane"/>
    <property type="evidence" value="ECO:0007669"/>
    <property type="project" value="TreeGrafter"/>
</dbReference>
<dbReference type="SUPFAM" id="SSF53901">
    <property type="entry name" value="Thiolase-like"/>
    <property type="match status" value="3"/>
</dbReference>
<evidence type="ECO:0000256" key="4">
    <source>
        <dbReference type="ARBA" id="ARBA00022490"/>
    </source>
</evidence>
<evidence type="ECO:0000256" key="7">
    <source>
        <dbReference type="ARBA" id="ARBA00022737"/>
    </source>
</evidence>
<dbReference type="Gene3D" id="1.10.1240.100">
    <property type="match status" value="3"/>
</dbReference>
<dbReference type="Pfam" id="PF08659">
    <property type="entry name" value="KR"/>
    <property type="match status" value="3"/>
</dbReference>
<dbReference type="GO" id="GO:0004312">
    <property type="term" value="F:fatty acid synthase activity"/>
    <property type="evidence" value="ECO:0007669"/>
    <property type="project" value="TreeGrafter"/>
</dbReference>
<dbReference type="PROSITE" id="PS52004">
    <property type="entry name" value="KS3_2"/>
    <property type="match status" value="3"/>
</dbReference>
<dbReference type="Pfam" id="PF00109">
    <property type="entry name" value="ketoacyl-synt"/>
    <property type="match status" value="3"/>
</dbReference>
<feature type="domain" description="Carrier" evidence="11">
    <location>
        <begin position="4031"/>
        <end position="4106"/>
    </location>
</feature>
<dbReference type="InterPro" id="IPR049551">
    <property type="entry name" value="PKS_DH_C"/>
</dbReference>
<dbReference type="GO" id="GO:0006633">
    <property type="term" value="P:fatty acid biosynthetic process"/>
    <property type="evidence" value="ECO:0007669"/>
    <property type="project" value="InterPro"/>
</dbReference>
<dbReference type="InterPro" id="IPR042104">
    <property type="entry name" value="PKS_dehydratase_sf"/>
</dbReference>
<dbReference type="CDD" id="cd00833">
    <property type="entry name" value="PKS"/>
    <property type="match status" value="3"/>
</dbReference>
<dbReference type="PROSITE" id="PS50075">
    <property type="entry name" value="CARRIER"/>
    <property type="match status" value="3"/>
</dbReference>
<feature type="region of interest" description="N-terminal hotdog fold" evidence="9">
    <location>
        <begin position="1900"/>
        <end position="2018"/>
    </location>
</feature>